<evidence type="ECO:0000313" key="1">
    <source>
        <dbReference type="EMBL" id="CAI9920632.1"/>
    </source>
</evidence>
<protein>
    <submittedName>
        <fullName evidence="2">Hypothetical_protein</fullName>
    </submittedName>
</protein>
<reference evidence="2 3" key="2">
    <citation type="submission" date="2024-07" db="EMBL/GenBank/DDBJ databases">
        <authorList>
            <person name="Akdeniz Z."/>
        </authorList>
    </citation>
    <scope>NUCLEOTIDE SEQUENCE [LARGE SCALE GENOMIC DNA]</scope>
</reference>
<dbReference type="AlphaFoldDB" id="A0AA86NIH3"/>
<accession>A0AA86NIH3</accession>
<proteinExistence type="predicted"/>
<comment type="caution">
    <text evidence="1">The sequence shown here is derived from an EMBL/GenBank/DDBJ whole genome shotgun (WGS) entry which is preliminary data.</text>
</comment>
<evidence type="ECO:0000313" key="2">
    <source>
        <dbReference type="EMBL" id="CAL6054463.1"/>
    </source>
</evidence>
<dbReference type="EMBL" id="CATOUU010000202">
    <property type="protein sequence ID" value="CAI9920632.1"/>
    <property type="molecule type" value="Genomic_DNA"/>
</dbReference>
<name>A0AA86NIH3_9EUKA</name>
<sequence>MNNQSIPQLVEAIAYKFKMEHTSNISGKVALYTMMLPDKLYHSLFQTLSAELNAEVSNLHQLFIEQVSKNLLKSNNHYDTINLQHSGYKLKQTHIRKQSLGALEIQNQFVTAVKQVLLDKGCSVNAFTNHRQLCVIINEHLKENRPKQFWKDLKQHIPQKTEVQLREYYQKSFLRHMYEESISVQDKIILCDLVNQMPGAKPSKIADEFVKIVGTSKYFYRNVVMYVVNKKEK</sequence>
<gene>
    <name evidence="2" type="ORF">HINF_LOCUS46077</name>
    <name evidence="1" type="ORF">HINF_LOCUS8277</name>
</gene>
<keyword evidence="3" id="KW-1185">Reference proteome</keyword>
<evidence type="ECO:0000313" key="3">
    <source>
        <dbReference type="Proteomes" id="UP001642409"/>
    </source>
</evidence>
<dbReference type="Proteomes" id="UP001642409">
    <property type="component" value="Unassembled WGS sequence"/>
</dbReference>
<dbReference type="EMBL" id="CAXDID020000202">
    <property type="protein sequence ID" value="CAL6054463.1"/>
    <property type="molecule type" value="Genomic_DNA"/>
</dbReference>
<organism evidence="1">
    <name type="scientific">Hexamita inflata</name>
    <dbReference type="NCBI Taxonomy" id="28002"/>
    <lineage>
        <taxon>Eukaryota</taxon>
        <taxon>Metamonada</taxon>
        <taxon>Diplomonadida</taxon>
        <taxon>Hexamitidae</taxon>
        <taxon>Hexamitinae</taxon>
        <taxon>Hexamita</taxon>
    </lineage>
</organism>
<reference evidence="1" key="1">
    <citation type="submission" date="2023-06" db="EMBL/GenBank/DDBJ databases">
        <authorList>
            <person name="Kurt Z."/>
        </authorList>
    </citation>
    <scope>NUCLEOTIDE SEQUENCE</scope>
</reference>